<accession>A0A3G7TRB6</accession>
<dbReference type="Gene3D" id="3.40.630.30">
    <property type="match status" value="1"/>
</dbReference>
<name>A0A3G7TRB6_9PSED</name>
<organism evidence="2 3">
    <name type="scientific">Pseudomonas chlororaphis</name>
    <dbReference type="NCBI Taxonomy" id="587753"/>
    <lineage>
        <taxon>Bacteria</taxon>
        <taxon>Pseudomonadati</taxon>
        <taxon>Pseudomonadota</taxon>
        <taxon>Gammaproteobacteria</taxon>
        <taxon>Pseudomonadales</taxon>
        <taxon>Pseudomonadaceae</taxon>
        <taxon>Pseudomonas</taxon>
    </lineage>
</organism>
<dbReference type="RefSeq" id="WP_124321290.1">
    <property type="nucleotide sequence ID" value="NZ_CP027753.1"/>
</dbReference>
<proteinExistence type="predicted"/>
<sequence>MKPAVTASPSIVISDTIDSTFETLLGQGLAAFNEQMTGYHDRQPLAVELKDPQTGQVLGGISGRTSLGLLFIDLFYLPDSLRGAGLGARLLQACEDEGRRRGCRSAVLYTLSFQAPSFYEKHGWQRFGEIPCEPEGSSRVFMSKAL</sequence>
<gene>
    <name evidence="2" type="ORF">C4K04_3951</name>
</gene>
<dbReference type="InterPro" id="IPR016181">
    <property type="entry name" value="Acyl_CoA_acyltransferase"/>
</dbReference>
<dbReference type="PROSITE" id="PS51186">
    <property type="entry name" value="GNAT"/>
    <property type="match status" value="1"/>
</dbReference>
<reference evidence="2 3" key="1">
    <citation type="submission" date="2018-03" db="EMBL/GenBank/DDBJ databases">
        <title>Diversity of phytobeneficial traits revealed by whole-genome analysis of worldwide-isolated phenazine-producing Pseudomonas spp.</title>
        <authorList>
            <person name="Biessy A."/>
            <person name="Novinscak A."/>
            <person name="Blom J."/>
            <person name="Leger G."/>
            <person name="Thomashow L.S."/>
            <person name="Cazorla F.M."/>
            <person name="Josic D."/>
            <person name="Filion M."/>
        </authorList>
    </citation>
    <scope>NUCLEOTIDE SEQUENCE [LARGE SCALE GENOMIC DNA]</scope>
    <source>
        <strain evidence="2 3">B25</strain>
    </source>
</reference>
<dbReference type="Pfam" id="PF00583">
    <property type="entry name" value="Acetyltransf_1"/>
    <property type="match status" value="1"/>
</dbReference>
<dbReference type="AlphaFoldDB" id="A0A3G7TRB6"/>
<evidence type="ECO:0000313" key="3">
    <source>
        <dbReference type="Proteomes" id="UP000268048"/>
    </source>
</evidence>
<dbReference type="CDD" id="cd04301">
    <property type="entry name" value="NAT_SF"/>
    <property type="match status" value="1"/>
</dbReference>
<keyword evidence="2" id="KW-0808">Transferase</keyword>
<protein>
    <submittedName>
        <fullName evidence="2">Acetyltransferase</fullName>
    </submittedName>
</protein>
<dbReference type="Proteomes" id="UP000268048">
    <property type="component" value="Chromosome"/>
</dbReference>
<feature type="domain" description="N-acetyltransferase" evidence="1">
    <location>
        <begin position="3"/>
        <end position="146"/>
    </location>
</feature>
<dbReference type="InterPro" id="IPR000182">
    <property type="entry name" value="GNAT_dom"/>
</dbReference>
<evidence type="ECO:0000313" key="2">
    <source>
        <dbReference type="EMBL" id="AZE49620.1"/>
    </source>
</evidence>
<dbReference type="SUPFAM" id="SSF55729">
    <property type="entry name" value="Acyl-CoA N-acyltransferases (Nat)"/>
    <property type="match status" value="1"/>
</dbReference>
<dbReference type="EMBL" id="CP027753">
    <property type="protein sequence ID" value="AZE49620.1"/>
    <property type="molecule type" value="Genomic_DNA"/>
</dbReference>
<dbReference type="GO" id="GO:0016747">
    <property type="term" value="F:acyltransferase activity, transferring groups other than amino-acyl groups"/>
    <property type="evidence" value="ECO:0007669"/>
    <property type="project" value="InterPro"/>
</dbReference>
<evidence type="ECO:0000259" key="1">
    <source>
        <dbReference type="PROSITE" id="PS51186"/>
    </source>
</evidence>